<dbReference type="RefSeq" id="WP_204695457.1">
    <property type="nucleotide sequence ID" value="NZ_JAFBEC010000001.1"/>
</dbReference>
<gene>
    <name evidence="2" type="ORF">JOD17_000392</name>
</gene>
<feature type="domain" description="Polysaccharide pyruvyl transferase" evidence="1">
    <location>
        <begin position="15"/>
        <end position="310"/>
    </location>
</feature>
<dbReference type="GO" id="GO:0016740">
    <property type="term" value="F:transferase activity"/>
    <property type="evidence" value="ECO:0007669"/>
    <property type="project" value="UniProtKB-KW"/>
</dbReference>
<evidence type="ECO:0000259" key="1">
    <source>
        <dbReference type="Pfam" id="PF04230"/>
    </source>
</evidence>
<comment type="caution">
    <text evidence="2">The sequence shown here is derived from an EMBL/GenBank/DDBJ whole genome shotgun (WGS) entry which is preliminary data.</text>
</comment>
<name>A0ABS2P7G9_9BACL</name>
<dbReference type="PANTHER" id="PTHR36836:SF1">
    <property type="entry name" value="COLANIC ACID BIOSYNTHESIS PROTEIN WCAK"/>
    <property type="match status" value="1"/>
</dbReference>
<accession>A0ABS2P7G9</accession>
<dbReference type="EMBL" id="JAFBEC010000001">
    <property type="protein sequence ID" value="MBM7631301.1"/>
    <property type="molecule type" value="Genomic_DNA"/>
</dbReference>
<dbReference type="Proteomes" id="UP000741863">
    <property type="component" value="Unassembled WGS sequence"/>
</dbReference>
<sequence>MRVGIIGNYGHNNNGDEAILLGILSQLEVIGIPKEEVVVFSNHPAITTKQYNVKAVPLVIKKGTAASSALATIKAAKHIMKDLELVIIGGGGLLMDMYRRDAPLYSMLGTTAKKCGCKLIIHSVGAGPIRTVVGKFFLKRLVNAADHVSVRDVPSQQLIASISNRKDIKVVADPAFAIPMPPKRKHTERLTKIGMTAAPYYSQQYWPVHDESKYQQYIQGMAFAADQLIETHDATITFFSTKYPQDIEVSKDIQALMTHQERTMIIDQQLLPHDIMRVSSEQDLIIGTRLHSLILSVTVGTPVIGVEYHHKVRHFMESIDESSFSLEIGKHGNGIVTLINDIQSHWNETQQRVAHKSSKLHRESFKSLENIEWLYDHSVQKRQESDGGQPS</sequence>
<keyword evidence="2" id="KW-0808">Transferase</keyword>
<evidence type="ECO:0000313" key="2">
    <source>
        <dbReference type="EMBL" id="MBM7631301.1"/>
    </source>
</evidence>
<reference evidence="2 3" key="1">
    <citation type="submission" date="2021-01" db="EMBL/GenBank/DDBJ databases">
        <title>Genomic Encyclopedia of Type Strains, Phase IV (KMG-IV): sequencing the most valuable type-strain genomes for metagenomic binning, comparative biology and taxonomic classification.</title>
        <authorList>
            <person name="Goeker M."/>
        </authorList>
    </citation>
    <scope>NUCLEOTIDE SEQUENCE [LARGE SCALE GENOMIC DNA]</scope>
    <source>
        <strain evidence="2 3">DSM 25540</strain>
    </source>
</reference>
<dbReference type="PANTHER" id="PTHR36836">
    <property type="entry name" value="COLANIC ACID BIOSYNTHESIS PROTEIN WCAK"/>
    <property type="match status" value="1"/>
</dbReference>
<dbReference type="Pfam" id="PF04230">
    <property type="entry name" value="PS_pyruv_trans"/>
    <property type="match status" value="1"/>
</dbReference>
<dbReference type="InterPro" id="IPR007345">
    <property type="entry name" value="Polysacch_pyruvyl_Trfase"/>
</dbReference>
<keyword evidence="3" id="KW-1185">Reference proteome</keyword>
<evidence type="ECO:0000313" key="3">
    <source>
        <dbReference type="Proteomes" id="UP000741863"/>
    </source>
</evidence>
<organism evidence="2 3">
    <name type="scientific">Geomicrobium sediminis</name>
    <dbReference type="NCBI Taxonomy" id="1347788"/>
    <lineage>
        <taxon>Bacteria</taxon>
        <taxon>Bacillati</taxon>
        <taxon>Bacillota</taxon>
        <taxon>Bacilli</taxon>
        <taxon>Bacillales</taxon>
        <taxon>Geomicrobium</taxon>
    </lineage>
</organism>
<proteinExistence type="predicted"/>
<protein>
    <submittedName>
        <fullName evidence="2">Polysaccharide pyruvyl transferase CsaB</fullName>
    </submittedName>
</protein>